<protein>
    <submittedName>
        <fullName evidence="1">Uncharacterized protein</fullName>
    </submittedName>
</protein>
<reference evidence="1" key="1">
    <citation type="submission" date="2021-05" db="EMBL/GenBank/DDBJ databases">
        <authorList>
            <person name="Khan N."/>
        </authorList>
    </citation>
    <scope>NUCLEOTIDE SEQUENCE</scope>
</reference>
<dbReference type="EMBL" id="CAJSTJ010000022">
    <property type="protein sequence ID" value="CAG7554785.1"/>
    <property type="molecule type" value="Genomic_DNA"/>
</dbReference>
<name>A0A8J2IEW7_FUSEQ</name>
<evidence type="ECO:0000313" key="2">
    <source>
        <dbReference type="Proteomes" id="UP000693738"/>
    </source>
</evidence>
<dbReference type="AlphaFoldDB" id="A0A8J2IEW7"/>
<dbReference type="Proteomes" id="UP000693738">
    <property type="component" value="Unassembled WGS sequence"/>
</dbReference>
<comment type="caution">
    <text evidence="1">The sequence shown here is derived from an EMBL/GenBank/DDBJ whole genome shotgun (WGS) entry which is preliminary data.</text>
</comment>
<evidence type="ECO:0000313" key="1">
    <source>
        <dbReference type="EMBL" id="CAG7554785.1"/>
    </source>
</evidence>
<sequence length="40" mass="4356">LVLGQNSDRVGRLSVEVQLLGSWAAEEVSRGQAWLGFVVE</sequence>
<proteinExistence type="predicted"/>
<gene>
    <name evidence="1" type="ORF">FEQUK3_LOCUS505</name>
</gene>
<feature type="non-terminal residue" evidence="1">
    <location>
        <position position="1"/>
    </location>
</feature>
<accession>A0A8J2IEW7</accession>
<organism evidence="1 2">
    <name type="scientific">Fusarium equiseti</name>
    <name type="common">Fusarium scirpi</name>
    <dbReference type="NCBI Taxonomy" id="61235"/>
    <lineage>
        <taxon>Eukaryota</taxon>
        <taxon>Fungi</taxon>
        <taxon>Dikarya</taxon>
        <taxon>Ascomycota</taxon>
        <taxon>Pezizomycotina</taxon>
        <taxon>Sordariomycetes</taxon>
        <taxon>Hypocreomycetidae</taxon>
        <taxon>Hypocreales</taxon>
        <taxon>Nectriaceae</taxon>
        <taxon>Fusarium</taxon>
        <taxon>Fusarium incarnatum-equiseti species complex</taxon>
    </lineage>
</organism>